<evidence type="ECO:0000313" key="5">
    <source>
        <dbReference type="EMBL" id="SDM39270.1"/>
    </source>
</evidence>
<accession>A0A1G9SV15</accession>
<dbReference type="GO" id="GO:0006083">
    <property type="term" value="P:acetate metabolic process"/>
    <property type="evidence" value="ECO:0007669"/>
    <property type="project" value="InterPro"/>
</dbReference>
<keyword evidence="2" id="KW-0808">Transferase</keyword>
<comment type="similarity">
    <text evidence="1">Belongs to the acetyl-CoA hydrolase/transferase family.</text>
</comment>
<dbReference type="PANTHER" id="PTHR21432">
    <property type="entry name" value="ACETYL-COA HYDROLASE-RELATED"/>
    <property type="match status" value="1"/>
</dbReference>
<dbReference type="Gene3D" id="3.40.1080.10">
    <property type="entry name" value="Glutaconate Coenzyme A-transferase"/>
    <property type="match status" value="1"/>
</dbReference>
<dbReference type="Proteomes" id="UP000199309">
    <property type="component" value="Unassembled WGS sequence"/>
</dbReference>
<name>A0A1G9SV15_9FIRM</name>
<dbReference type="EMBL" id="FNHQ01000006">
    <property type="protein sequence ID" value="SDM39270.1"/>
    <property type="molecule type" value="Genomic_DNA"/>
</dbReference>
<gene>
    <name evidence="5" type="ORF">SAMN05660299_00787</name>
</gene>
<dbReference type="Gene3D" id="3.30.750.70">
    <property type="entry name" value="4-hydroxybutyrate coenzyme like domains"/>
    <property type="match status" value="1"/>
</dbReference>
<evidence type="ECO:0000259" key="3">
    <source>
        <dbReference type="Pfam" id="PF02550"/>
    </source>
</evidence>
<sequence length="445" mass="49507">MTMQEAMYAQKLMTAEQALELIQDNDYIFSAQAAGEPAAILDKMQYLKKTGVKNTILNTCLPLKDYPWLHDQEMKGVMTHNGWFFSGACRQSQKEKLTSDIPQSSTSILRKTIDRRVRYEKRRPVVLATVSPMDKHGYLSLSISAIYERDLINQGAIAILEVNPNFPRTFGDTQVHISEVAAVVESDRAIPIANIAPYTEVDAMIGKHIAALIEDGSTIQLGIGNIPNAVAHELRTKKHLGIHTEMFTETMVDLIECGAVDNSQKGLLNGYSVCSFTMGTQKLYDYIDNNPSILFKSCTFTNDPYTIGKNNKFVSINATLEVDLTGQCASETVGNLQWSGTGGQSETVQGAQMSNEGKSIIAMHSTYMTKDANGQEMLHSKIVPFLAPGAAVTTSRNDTDYVVTEYGVAWLRGLNVRERVEALIEIAHPDFRDWLRQEAEKYMIW</sequence>
<evidence type="ECO:0000256" key="2">
    <source>
        <dbReference type="ARBA" id="ARBA00022679"/>
    </source>
</evidence>
<dbReference type="InterPro" id="IPR003702">
    <property type="entry name" value="ActCoA_hydro_N"/>
</dbReference>
<reference evidence="5 6" key="1">
    <citation type="submission" date="2016-10" db="EMBL/GenBank/DDBJ databases">
        <authorList>
            <person name="de Groot N.N."/>
        </authorList>
    </citation>
    <scope>NUCLEOTIDE SEQUENCE [LARGE SCALE GENOMIC DNA]</scope>
    <source>
        <strain evidence="5 6">DSM 16981</strain>
    </source>
</reference>
<evidence type="ECO:0000259" key="4">
    <source>
        <dbReference type="Pfam" id="PF13336"/>
    </source>
</evidence>
<protein>
    <submittedName>
        <fullName evidence="5">Acyl-CoA hydrolase</fullName>
    </submittedName>
</protein>
<dbReference type="InterPro" id="IPR038460">
    <property type="entry name" value="AcetylCoA_hyd_C_sf"/>
</dbReference>
<dbReference type="GO" id="GO:0008775">
    <property type="term" value="F:acetate CoA-transferase activity"/>
    <property type="evidence" value="ECO:0007669"/>
    <property type="project" value="InterPro"/>
</dbReference>
<evidence type="ECO:0000256" key="1">
    <source>
        <dbReference type="ARBA" id="ARBA00009632"/>
    </source>
</evidence>
<dbReference type="OrthoDB" id="9801795at2"/>
<proteinExistence type="inferred from homology"/>
<organism evidence="5 6">
    <name type="scientific">Megasphaera paucivorans</name>
    <dbReference type="NCBI Taxonomy" id="349095"/>
    <lineage>
        <taxon>Bacteria</taxon>
        <taxon>Bacillati</taxon>
        <taxon>Bacillota</taxon>
        <taxon>Negativicutes</taxon>
        <taxon>Veillonellales</taxon>
        <taxon>Veillonellaceae</taxon>
        <taxon>Megasphaera</taxon>
    </lineage>
</organism>
<dbReference type="SUPFAM" id="SSF100950">
    <property type="entry name" value="NagB/RpiA/CoA transferase-like"/>
    <property type="match status" value="2"/>
</dbReference>
<dbReference type="Gene3D" id="3.40.1080.20">
    <property type="entry name" value="Acetyl-CoA hydrolase/transferase C-terminal domain"/>
    <property type="match status" value="1"/>
</dbReference>
<dbReference type="InterPro" id="IPR037171">
    <property type="entry name" value="NagB/RpiA_transferase-like"/>
</dbReference>
<dbReference type="AlphaFoldDB" id="A0A1G9SV15"/>
<dbReference type="Pfam" id="PF13336">
    <property type="entry name" value="AcetylCoA_hyd_C"/>
    <property type="match status" value="1"/>
</dbReference>
<feature type="domain" description="Acetyl-CoA hydrolase/transferase N-terminal" evidence="3">
    <location>
        <begin position="5"/>
        <end position="189"/>
    </location>
</feature>
<dbReference type="InterPro" id="IPR026888">
    <property type="entry name" value="AcetylCoA_hyd_C"/>
</dbReference>
<dbReference type="RefSeq" id="WP_091648339.1">
    <property type="nucleotide sequence ID" value="NZ_FNHQ01000006.1"/>
</dbReference>
<dbReference type="InterPro" id="IPR046433">
    <property type="entry name" value="ActCoA_hydro"/>
</dbReference>
<dbReference type="PANTHER" id="PTHR21432:SF20">
    <property type="entry name" value="ACETYL-COA HYDROLASE"/>
    <property type="match status" value="1"/>
</dbReference>
<evidence type="ECO:0000313" key="6">
    <source>
        <dbReference type="Proteomes" id="UP000199309"/>
    </source>
</evidence>
<feature type="domain" description="Acetyl-CoA hydrolase/transferase C-terminal" evidence="4">
    <location>
        <begin position="279"/>
        <end position="439"/>
    </location>
</feature>
<dbReference type="Pfam" id="PF02550">
    <property type="entry name" value="AcetylCoA_hydro"/>
    <property type="match status" value="1"/>
</dbReference>
<keyword evidence="5" id="KW-0378">Hydrolase</keyword>
<dbReference type="GO" id="GO:0016787">
    <property type="term" value="F:hydrolase activity"/>
    <property type="evidence" value="ECO:0007669"/>
    <property type="project" value="UniProtKB-KW"/>
</dbReference>
<dbReference type="STRING" id="349095.SAMN05660299_00787"/>
<keyword evidence="6" id="KW-1185">Reference proteome</keyword>